<feature type="transmembrane region" description="Helical" evidence="1">
    <location>
        <begin position="7"/>
        <end position="26"/>
    </location>
</feature>
<keyword evidence="3" id="KW-1185">Reference proteome</keyword>
<sequence length="163" mass="19006">MIIRISLWLVFVSLPVFLLVELLLRLSVPVLPDILSRLAAAILLSAFALLLLTGAVAIFKIIIGTVFDYFSSGQRIQRRLLYIQARHDQIKRLFYFRTVQMKYFTDVKRRSLLKINNHKHIHSLSKANQKNLLAIKKNYPEQFLGNYNKKMPAIERNRILKPC</sequence>
<evidence type="ECO:0000313" key="3">
    <source>
        <dbReference type="Proteomes" id="UP000494216"/>
    </source>
</evidence>
<evidence type="ECO:0000256" key="1">
    <source>
        <dbReference type="SAM" id="Phobius"/>
    </source>
</evidence>
<accession>A0A8S0Y672</accession>
<protein>
    <submittedName>
        <fullName evidence="2">Uncharacterized protein</fullName>
    </submittedName>
</protein>
<keyword evidence="1" id="KW-0812">Transmembrane</keyword>
<evidence type="ECO:0000313" key="2">
    <source>
        <dbReference type="EMBL" id="CAA9890623.1"/>
    </source>
</evidence>
<reference evidence="2 3" key="1">
    <citation type="submission" date="2020-02" db="EMBL/GenBank/DDBJ databases">
        <authorList>
            <person name="Hogendoorn C."/>
        </authorList>
    </citation>
    <scope>NUCLEOTIDE SEQUENCE [LARGE SCALE GENOMIC DNA]</scope>
    <source>
        <strain evidence="2">METHB21</strain>
    </source>
</reference>
<keyword evidence="1" id="KW-1133">Transmembrane helix</keyword>
<dbReference type="AlphaFoldDB" id="A0A8S0Y672"/>
<dbReference type="Proteomes" id="UP000494216">
    <property type="component" value="Unassembled WGS sequence"/>
</dbReference>
<keyword evidence="1" id="KW-0472">Membrane</keyword>
<feature type="transmembrane region" description="Helical" evidence="1">
    <location>
        <begin position="38"/>
        <end position="70"/>
    </location>
</feature>
<dbReference type="EMBL" id="CADCXN010000054">
    <property type="protein sequence ID" value="CAA9890623.1"/>
    <property type="molecule type" value="Genomic_DNA"/>
</dbReference>
<comment type="caution">
    <text evidence="2">The sequence shown here is derived from an EMBL/GenBank/DDBJ whole genome shotgun (WGS) entry which is preliminary data.</text>
</comment>
<proteinExistence type="predicted"/>
<organism evidence="2 3">
    <name type="scientific">Candidatus Methylobacter favarea</name>
    <dbReference type="NCBI Taxonomy" id="2707345"/>
    <lineage>
        <taxon>Bacteria</taxon>
        <taxon>Pseudomonadati</taxon>
        <taxon>Pseudomonadota</taxon>
        <taxon>Gammaproteobacteria</taxon>
        <taxon>Methylococcales</taxon>
        <taxon>Methylococcaceae</taxon>
        <taxon>Methylobacter</taxon>
    </lineage>
</organism>
<name>A0A8S0Y672_9GAMM</name>
<dbReference type="RefSeq" id="WP_174625550.1">
    <property type="nucleotide sequence ID" value="NZ_CADCXN010000054.1"/>
</dbReference>
<gene>
    <name evidence="2" type="ORF">METHB2_260002</name>
</gene>